<keyword evidence="7" id="KW-1185">Reference proteome</keyword>
<dbReference type="AlphaFoldDB" id="A0A6A5SFR5"/>
<dbReference type="Proteomes" id="UP000800038">
    <property type="component" value="Unassembled WGS sequence"/>
</dbReference>
<dbReference type="EMBL" id="ML976144">
    <property type="protein sequence ID" value="KAF1937316.1"/>
    <property type="molecule type" value="Genomic_DNA"/>
</dbReference>
<sequence length="504" mass="56765">MDGYATANGDATPSSIHFDILIIGSGLSGINAAYRIQESLPASSYAILEARHELGGTWSQFRYPGVRSDSDLHTLGFEFYPWKASNPIASGESIMRYLQDTADKFGIQKRIRYRHKVVSADWRSDQQRWRLDIQIGGSNDGEGEARRAVYWTKWLIMGTGYYDYESPMTTNIPGIDKFQGEIAHPQFWPEDMDYKGKKVVVVGSGATTITILPALVDGGVGRVTQLQRSPSYIMSILQDDAAWWEKYAPQWFVLRYKRFMFTLIPILLYKFCIGFPTLATTFLRNHAASQLPPNFPVDPHFKPGYNPWQQRMCLCPDGDYFKAFSSGRAHIVTDTIANVVADGIELSSGEKLEADIIVTATGLNMRFLGGIDVSVDGESVNVPEQYMWRTSMLTSLPNLGNIIGFWNASWTLGSDTASRLFVRLIKHMDDNRYTNVTPVIGEKDMERTVSASPLNSTYVKNAMSKMPKCAERGPWKPRDNYWVDNWGAMRGGLEDGLVWQRVDT</sequence>
<name>A0A6A5SFR5_9PLEO</name>
<dbReference type="Gene3D" id="3.50.50.60">
    <property type="entry name" value="FAD/NAD(P)-binding domain"/>
    <property type="match status" value="2"/>
</dbReference>
<dbReference type="PANTHER" id="PTHR43872:SF1">
    <property type="entry name" value="MONOOXYGENASE, PUTATIVE (AFU_ORTHOLOGUE AFUA_8G02570)-RELATED"/>
    <property type="match status" value="1"/>
</dbReference>
<dbReference type="GO" id="GO:0050661">
    <property type="term" value="F:NADP binding"/>
    <property type="evidence" value="ECO:0007669"/>
    <property type="project" value="InterPro"/>
</dbReference>
<evidence type="ECO:0000256" key="5">
    <source>
        <dbReference type="ARBA" id="ARBA00023033"/>
    </source>
</evidence>
<keyword evidence="3" id="KW-0274">FAD</keyword>
<dbReference type="GO" id="GO:0004499">
    <property type="term" value="F:N,N-dimethylaniline monooxygenase activity"/>
    <property type="evidence" value="ECO:0007669"/>
    <property type="project" value="InterPro"/>
</dbReference>
<accession>A0A6A5SFR5</accession>
<dbReference type="SUPFAM" id="SSF51905">
    <property type="entry name" value="FAD/NAD(P)-binding domain"/>
    <property type="match status" value="1"/>
</dbReference>
<evidence type="ECO:0000313" key="6">
    <source>
        <dbReference type="EMBL" id="KAF1937316.1"/>
    </source>
</evidence>
<dbReference type="OrthoDB" id="66881at2759"/>
<protein>
    <submittedName>
        <fullName evidence="6">FAD dependent oxidoreductase</fullName>
    </submittedName>
</protein>
<organism evidence="6 7">
    <name type="scientific">Clathrospora elynae</name>
    <dbReference type="NCBI Taxonomy" id="706981"/>
    <lineage>
        <taxon>Eukaryota</taxon>
        <taxon>Fungi</taxon>
        <taxon>Dikarya</taxon>
        <taxon>Ascomycota</taxon>
        <taxon>Pezizomycotina</taxon>
        <taxon>Dothideomycetes</taxon>
        <taxon>Pleosporomycetidae</taxon>
        <taxon>Pleosporales</taxon>
        <taxon>Diademaceae</taxon>
        <taxon>Clathrospora</taxon>
    </lineage>
</organism>
<dbReference type="InterPro" id="IPR036188">
    <property type="entry name" value="FAD/NAD-bd_sf"/>
</dbReference>
<evidence type="ECO:0000256" key="1">
    <source>
        <dbReference type="ARBA" id="ARBA00001974"/>
    </source>
</evidence>
<keyword evidence="5" id="KW-0503">Monooxygenase</keyword>
<evidence type="ECO:0000256" key="2">
    <source>
        <dbReference type="ARBA" id="ARBA00022630"/>
    </source>
</evidence>
<evidence type="ECO:0000313" key="7">
    <source>
        <dbReference type="Proteomes" id="UP000800038"/>
    </source>
</evidence>
<dbReference type="GO" id="GO:0050660">
    <property type="term" value="F:flavin adenine dinucleotide binding"/>
    <property type="evidence" value="ECO:0007669"/>
    <property type="project" value="InterPro"/>
</dbReference>
<reference evidence="6" key="1">
    <citation type="journal article" date="2020" name="Stud. Mycol.">
        <title>101 Dothideomycetes genomes: a test case for predicting lifestyles and emergence of pathogens.</title>
        <authorList>
            <person name="Haridas S."/>
            <person name="Albert R."/>
            <person name="Binder M."/>
            <person name="Bloem J."/>
            <person name="Labutti K."/>
            <person name="Salamov A."/>
            <person name="Andreopoulos B."/>
            <person name="Baker S."/>
            <person name="Barry K."/>
            <person name="Bills G."/>
            <person name="Bluhm B."/>
            <person name="Cannon C."/>
            <person name="Castanera R."/>
            <person name="Culley D."/>
            <person name="Daum C."/>
            <person name="Ezra D."/>
            <person name="Gonzalez J."/>
            <person name="Henrissat B."/>
            <person name="Kuo A."/>
            <person name="Liang C."/>
            <person name="Lipzen A."/>
            <person name="Lutzoni F."/>
            <person name="Magnuson J."/>
            <person name="Mondo S."/>
            <person name="Nolan M."/>
            <person name="Ohm R."/>
            <person name="Pangilinan J."/>
            <person name="Park H.-J."/>
            <person name="Ramirez L."/>
            <person name="Alfaro M."/>
            <person name="Sun H."/>
            <person name="Tritt A."/>
            <person name="Yoshinaga Y."/>
            <person name="Zwiers L.-H."/>
            <person name="Turgeon B."/>
            <person name="Goodwin S."/>
            <person name="Spatafora J."/>
            <person name="Crous P."/>
            <person name="Grigoriev I."/>
        </authorList>
    </citation>
    <scope>NUCLEOTIDE SEQUENCE</scope>
    <source>
        <strain evidence="6">CBS 161.51</strain>
    </source>
</reference>
<keyword evidence="4" id="KW-0560">Oxidoreductase</keyword>
<dbReference type="PANTHER" id="PTHR43872">
    <property type="entry name" value="MONOOXYGENASE, PUTATIVE (AFU_ORTHOLOGUE AFUA_8G02570)-RELATED"/>
    <property type="match status" value="1"/>
</dbReference>
<comment type="cofactor">
    <cofactor evidence="1">
        <name>FAD</name>
        <dbReference type="ChEBI" id="CHEBI:57692"/>
    </cofactor>
</comment>
<dbReference type="InterPro" id="IPR020946">
    <property type="entry name" value="Flavin_mOase-like"/>
</dbReference>
<evidence type="ECO:0000256" key="3">
    <source>
        <dbReference type="ARBA" id="ARBA00022827"/>
    </source>
</evidence>
<dbReference type="Pfam" id="PF00743">
    <property type="entry name" value="FMO-like"/>
    <property type="match status" value="1"/>
</dbReference>
<proteinExistence type="predicted"/>
<gene>
    <name evidence="6" type="ORF">EJ02DRAFT_385923</name>
</gene>
<dbReference type="InterPro" id="IPR051820">
    <property type="entry name" value="FAD-binding_MO"/>
</dbReference>
<keyword evidence="2" id="KW-0285">Flavoprotein</keyword>
<evidence type="ECO:0000256" key="4">
    <source>
        <dbReference type="ARBA" id="ARBA00023002"/>
    </source>
</evidence>